<protein>
    <submittedName>
        <fullName evidence="1">Uncharacterized protein</fullName>
    </submittedName>
</protein>
<accession>A0A380CYZ2</accession>
<dbReference type="EMBL" id="UGYW01000002">
    <property type="protein sequence ID" value="SUJ30998.1"/>
    <property type="molecule type" value="Genomic_DNA"/>
</dbReference>
<evidence type="ECO:0000313" key="2">
    <source>
        <dbReference type="Proteomes" id="UP000254893"/>
    </source>
</evidence>
<dbReference type="AlphaFoldDB" id="A0A380CYZ2"/>
<gene>
    <name evidence="1" type="ORF">NCTC11388_04933</name>
</gene>
<reference evidence="1 2" key="1">
    <citation type="submission" date="2018-06" db="EMBL/GenBank/DDBJ databases">
        <authorList>
            <consortium name="Pathogen Informatics"/>
            <person name="Doyle S."/>
        </authorList>
    </citation>
    <scope>NUCLEOTIDE SEQUENCE [LARGE SCALE GENOMIC DNA]</scope>
    <source>
        <strain evidence="1 2">NCTC11388</strain>
    </source>
</reference>
<organism evidence="1 2">
    <name type="scientific">Sphingobacterium spiritivorum</name>
    <name type="common">Flavobacterium spiritivorum</name>
    <dbReference type="NCBI Taxonomy" id="258"/>
    <lineage>
        <taxon>Bacteria</taxon>
        <taxon>Pseudomonadati</taxon>
        <taxon>Bacteroidota</taxon>
        <taxon>Sphingobacteriia</taxon>
        <taxon>Sphingobacteriales</taxon>
        <taxon>Sphingobacteriaceae</taxon>
        <taxon>Sphingobacterium</taxon>
    </lineage>
</organism>
<sequence>MDTGIFKHLIPVFTKTAYTNEKEIFITFCSFGNYFL</sequence>
<name>A0A380CYZ2_SPHSI</name>
<dbReference type="Proteomes" id="UP000254893">
    <property type="component" value="Unassembled WGS sequence"/>
</dbReference>
<evidence type="ECO:0000313" key="1">
    <source>
        <dbReference type="EMBL" id="SUJ30998.1"/>
    </source>
</evidence>
<proteinExistence type="predicted"/>